<dbReference type="PANTHER" id="PTHR35561">
    <property type="entry name" value="RNA 2',3'-CYCLIC PHOSPHODIESTERASE"/>
    <property type="match status" value="1"/>
</dbReference>
<dbReference type="GO" id="GO:0004113">
    <property type="term" value="F:2',3'-cyclic-nucleotide 3'-phosphodiesterase activity"/>
    <property type="evidence" value="ECO:0007669"/>
    <property type="project" value="InterPro"/>
</dbReference>
<proteinExistence type="inferred from homology"/>
<dbReference type="AlphaFoldDB" id="A0A7W1XS40"/>
<dbReference type="RefSeq" id="WP_181739614.1">
    <property type="nucleotide sequence ID" value="NZ_JACEOL010000027.1"/>
</dbReference>
<evidence type="ECO:0000256" key="2">
    <source>
        <dbReference type="HAMAP-Rule" id="MF_01940"/>
    </source>
</evidence>
<feature type="domain" description="Phosphoesterase HXTX" evidence="3">
    <location>
        <begin position="14"/>
        <end position="95"/>
    </location>
</feature>
<comment type="caution">
    <text evidence="4">The sequence shown here is derived from an EMBL/GenBank/DDBJ whole genome shotgun (WGS) entry which is preliminary data.</text>
</comment>
<dbReference type="EC" id="3.1.4.58" evidence="2"/>
<dbReference type="PANTHER" id="PTHR35561:SF1">
    <property type="entry name" value="RNA 2',3'-CYCLIC PHOSPHODIESTERASE"/>
    <property type="match status" value="1"/>
</dbReference>
<evidence type="ECO:0000259" key="3">
    <source>
        <dbReference type="Pfam" id="PF02834"/>
    </source>
</evidence>
<dbReference type="GO" id="GO:0008664">
    <property type="term" value="F:RNA 2',3'-cyclic 3'-phosphodiesterase activity"/>
    <property type="evidence" value="ECO:0007669"/>
    <property type="project" value="UniProtKB-EC"/>
</dbReference>
<protein>
    <recommendedName>
        <fullName evidence="2">RNA 2',3'-cyclic phosphodiesterase</fullName>
        <shortName evidence="2">RNA 2',3'-CPDase</shortName>
        <ecNumber evidence="2">3.1.4.58</ecNumber>
    </recommendedName>
</protein>
<dbReference type="InterPro" id="IPR009097">
    <property type="entry name" value="Cyclic_Pdiesterase"/>
</dbReference>
<comment type="catalytic activity">
    <reaction evidence="2">
        <text>a 3'-end 2',3'-cyclophospho-ribonucleotide-RNA + H2O = a 3'-end 2'-phospho-ribonucleotide-RNA + H(+)</text>
        <dbReference type="Rhea" id="RHEA:11828"/>
        <dbReference type="Rhea" id="RHEA-COMP:10464"/>
        <dbReference type="Rhea" id="RHEA-COMP:17353"/>
        <dbReference type="ChEBI" id="CHEBI:15377"/>
        <dbReference type="ChEBI" id="CHEBI:15378"/>
        <dbReference type="ChEBI" id="CHEBI:83064"/>
        <dbReference type="ChEBI" id="CHEBI:173113"/>
        <dbReference type="EC" id="3.1.4.58"/>
    </reaction>
</comment>
<name>A0A7W1XS40_9BACL</name>
<accession>A0A7W1XS40</accession>
<dbReference type="HAMAP" id="MF_01940">
    <property type="entry name" value="RNA_CPDase"/>
    <property type="match status" value="1"/>
</dbReference>
<evidence type="ECO:0000313" key="4">
    <source>
        <dbReference type="EMBL" id="MBA4602263.1"/>
    </source>
</evidence>
<reference evidence="4 5" key="1">
    <citation type="submission" date="2020-07" db="EMBL/GenBank/DDBJ databases">
        <title>Thermoactinomyces phylogeny.</title>
        <authorList>
            <person name="Dunlap C."/>
        </authorList>
    </citation>
    <scope>NUCLEOTIDE SEQUENCE [LARGE SCALE GENOMIC DNA]</scope>
    <source>
        <strain evidence="4 5">AMNI-1</strain>
    </source>
</reference>
<keyword evidence="5" id="KW-1185">Reference proteome</keyword>
<feature type="active site" description="Proton donor" evidence="2">
    <location>
        <position position="44"/>
    </location>
</feature>
<organism evidence="4 5">
    <name type="scientific">Thermoactinomyces mirandus</name>
    <dbReference type="NCBI Taxonomy" id="2756294"/>
    <lineage>
        <taxon>Bacteria</taxon>
        <taxon>Bacillati</taxon>
        <taxon>Bacillota</taxon>
        <taxon>Bacilli</taxon>
        <taxon>Bacillales</taxon>
        <taxon>Thermoactinomycetaceae</taxon>
        <taxon>Thermoactinomyces</taxon>
    </lineage>
</organism>
<comment type="function">
    <text evidence="2">Hydrolyzes RNA 2',3'-cyclic phosphodiester to an RNA 2'-phosphomonoester.</text>
</comment>
<dbReference type="Proteomes" id="UP000538292">
    <property type="component" value="Unassembled WGS sequence"/>
</dbReference>
<feature type="short sequence motif" description="HXTX 1" evidence="2">
    <location>
        <begin position="44"/>
        <end position="47"/>
    </location>
</feature>
<dbReference type="EMBL" id="JACEOL010000027">
    <property type="protein sequence ID" value="MBA4602263.1"/>
    <property type="molecule type" value="Genomic_DNA"/>
</dbReference>
<keyword evidence="1 2" id="KW-0378">Hydrolase</keyword>
<feature type="domain" description="Phosphoesterase HXTX" evidence="3">
    <location>
        <begin position="104"/>
        <end position="176"/>
    </location>
</feature>
<dbReference type="InterPro" id="IPR004175">
    <property type="entry name" value="RNA_CPDase"/>
</dbReference>
<comment type="similarity">
    <text evidence="2">Belongs to the 2H phosphoesterase superfamily. ThpR family.</text>
</comment>
<dbReference type="InterPro" id="IPR014051">
    <property type="entry name" value="Phosphoesterase_HXTX"/>
</dbReference>
<sequence>MEETSRLFIALVLPGEVKRHLAKGCSMLKEKWKFSRWVHPDDYHITLYFLGDVSEKKKGQIVDTLHTCSAKSGSFSLNLAGLGTFGQKRQPRVLWAGVSGDLASLHTLQGRVTEAVRSLGFLPEKRAYCPHITLARKCQSRDFLLSPEANDFFREIRWKADEIALYETKPGHRPMYETVQKLKISL</sequence>
<dbReference type="Pfam" id="PF02834">
    <property type="entry name" value="LigT_PEase"/>
    <property type="match status" value="2"/>
</dbReference>
<dbReference type="Gene3D" id="3.90.1140.10">
    <property type="entry name" value="Cyclic phosphodiesterase"/>
    <property type="match status" value="1"/>
</dbReference>
<evidence type="ECO:0000256" key="1">
    <source>
        <dbReference type="ARBA" id="ARBA00022801"/>
    </source>
</evidence>
<evidence type="ECO:0000313" key="5">
    <source>
        <dbReference type="Proteomes" id="UP000538292"/>
    </source>
</evidence>
<dbReference type="SUPFAM" id="SSF55144">
    <property type="entry name" value="LigT-like"/>
    <property type="match status" value="1"/>
</dbReference>
<gene>
    <name evidence="4" type="primary">thpR</name>
    <name evidence="4" type="ORF">H2C83_08020</name>
</gene>
<dbReference type="NCBIfam" id="TIGR02258">
    <property type="entry name" value="2_5_ligase"/>
    <property type="match status" value="1"/>
</dbReference>
<feature type="short sequence motif" description="HXTX 2" evidence="2">
    <location>
        <begin position="131"/>
        <end position="134"/>
    </location>
</feature>
<feature type="active site" description="Proton acceptor" evidence="2">
    <location>
        <position position="131"/>
    </location>
</feature>